<dbReference type="AlphaFoldDB" id="A9AB62"/>
<reference evidence="1" key="1">
    <citation type="submission" date="2007-10" db="EMBL/GenBank/DDBJ databases">
        <title>Complete sequence of Methanococcus maripaludis C6.</title>
        <authorList>
            <consortium name="US DOE Joint Genome Institute"/>
            <person name="Copeland A."/>
            <person name="Lucas S."/>
            <person name="Lapidus A."/>
            <person name="Barry K."/>
            <person name="Glavina del Rio T."/>
            <person name="Dalin E."/>
            <person name="Tice H."/>
            <person name="Pitluck S."/>
            <person name="Clum A."/>
            <person name="Schmutz J."/>
            <person name="Larimer F."/>
            <person name="Land M."/>
            <person name="Hauser L."/>
            <person name="Kyrpides N."/>
            <person name="Mikhailova N."/>
            <person name="Sieprawska-Lupa M."/>
            <person name="Whitman W.B."/>
            <person name="Richardson P."/>
        </authorList>
    </citation>
    <scope>NUCLEOTIDE SEQUENCE [LARGE SCALE GENOMIC DNA]</scope>
    <source>
        <strain evidence="1">C6</strain>
    </source>
</reference>
<evidence type="ECO:0000313" key="1">
    <source>
        <dbReference type="EMBL" id="ABX02585.1"/>
    </source>
</evidence>
<dbReference type="HOGENOM" id="CLU_2127852_0_0_2"/>
<gene>
    <name evidence="1" type="ordered locus">MmarC6_1774</name>
</gene>
<protein>
    <submittedName>
        <fullName evidence="1">Uncharacterized protein</fullName>
    </submittedName>
</protein>
<dbReference type="EMBL" id="CP000867">
    <property type="protein sequence ID" value="ABX02585.1"/>
    <property type="molecule type" value="Genomic_DNA"/>
</dbReference>
<dbReference type="OrthoDB" id="60681at2157"/>
<name>A9AB62_METM6</name>
<dbReference type="STRING" id="444158.MmarC6_1774"/>
<organism evidence="1">
    <name type="scientific">Methanococcus maripaludis (strain C6 / ATCC BAA-1332)</name>
    <dbReference type="NCBI Taxonomy" id="444158"/>
    <lineage>
        <taxon>Archaea</taxon>
        <taxon>Methanobacteriati</taxon>
        <taxon>Methanobacteriota</taxon>
        <taxon>Methanomada group</taxon>
        <taxon>Methanococci</taxon>
        <taxon>Methanococcales</taxon>
        <taxon>Methanococcaceae</taxon>
        <taxon>Methanococcus</taxon>
    </lineage>
</organism>
<sequence length="118" mass="14023">MVNFSKNELEVIKNVLTRAESISRDVDPKLFIYSEDMYLGRNDSCRTALYALENEEFLGDFGEEEIEEIIWDELQLYVDYLYNEKSEIQPNDSPESKEIDEKIVEIKKLMKKIRPFDE</sequence>
<proteinExistence type="predicted"/>
<accession>A9AB62</accession>
<dbReference type="eggNOG" id="arCOG06651">
    <property type="taxonomic scope" value="Archaea"/>
</dbReference>
<dbReference type="KEGG" id="mmx:MmarC6_1774"/>